<sequence>MLALFSACIFAQLPKPTLIGSAKYSAVGKNTVGTITYAIPAGTTNKNRVLVISEAIERVQNPYNTNWPSNIDGYVANNSIGNNLNYTHVKVNGIAIAESSFLGGYWYSEFESNPRRNYLMNDHQDWYYMIPDTATGNLEISFTDLNNPKTDGDEMSVIVSVYENVKSVKNDSGENMYSGTSNTSYTFTGTKSASPLGRTDADILYLTANIVSQDTDYTLSSGWIAVQNARITNNTNVTLPNGSTYPSNEPDGITHIIGNRYGTGSNPSITYTRSNSTKFSGGDMNFYALLPFASPAISGKVVTPALNSTTGTQGGGLWMNVVDTSNNMVVDVVAVDASGNFTILAGKLLEGNNYNFILSKNAGFVGTTTITNPIIIELNTGWGIVAEGLNSTTSDGTPNGVFNYTAGATNVNTLRFAIKSCAAGIIAPPVKSSISNACPSTTVNLTTAFTGTLPSGSTSLVWFTNNTHTGTALSGTAVTQAGAGTYYVFYYDSVGLCYSPASAVTVTIGTCCQAGTAQVPLTGNTLSN</sequence>
<reference evidence="1" key="1">
    <citation type="submission" date="2022-10" db="EMBL/GenBank/DDBJ databases">
        <title>Chryseobacterium babae sp. nov. isolated from the gut of the beetle Oryctes rhinoceros, and Chryseobacterium kimseyorum sp. nov., isolated from a stick insect rearing cage.</title>
        <authorList>
            <person name="Shelomi M."/>
            <person name="Han C.-J."/>
            <person name="Chen W.-M."/>
            <person name="Chen H.-K."/>
            <person name="Liaw S.-J."/>
            <person name="Muhle E."/>
            <person name="Clermont D."/>
        </authorList>
    </citation>
    <scope>NUCLEOTIDE SEQUENCE</scope>
    <source>
        <strain evidence="1">WLa1L2M3</strain>
    </source>
</reference>
<name>A0ABT3HNI0_9FLAO</name>
<dbReference type="EMBL" id="JAPDHV010000003">
    <property type="protein sequence ID" value="MCW3161326.1"/>
    <property type="molecule type" value="Genomic_DNA"/>
</dbReference>
<comment type="caution">
    <text evidence="1">The sequence shown here is derived from an EMBL/GenBank/DDBJ whole genome shotgun (WGS) entry which is preliminary data.</text>
</comment>
<evidence type="ECO:0000313" key="1">
    <source>
        <dbReference type="EMBL" id="MCW3161326.1"/>
    </source>
</evidence>
<dbReference type="RefSeq" id="WP_264743271.1">
    <property type="nucleotide sequence ID" value="NZ_JAPDHV010000003.1"/>
</dbReference>
<evidence type="ECO:0008006" key="3">
    <source>
        <dbReference type="Google" id="ProtNLM"/>
    </source>
</evidence>
<dbReference type="Proteomes" id="UP001163719">
    <property type="component" value="Unassembled WGS sequence"/>
</dbReference>
<keyword evidence="2" id="KW-1185">Reference proteome</keyword>
<gene>
    <name evidence="1" type="ORF">OH806_08610</name>
</gene>
<evidence type="ECO:0000313" key="2">
    <source>
        <dbReference type="Proteomes" id="UP001163719"/>
    </source>
</evidence>
<protein>
    <recommendedName>
        <fullName evidence="3">Ig-like domain-containing protein</fullName>
    </recommendedName>
</protein>
<proteinExistence type="predicted"/>
<organism evidence="1 2">
    <name type="scientific">Chryseobacterium oryctis</name>
    <dbReference type="NCBI Taxonomy" id="2952618"/>
    <lineage>
        <taxon>Bacteria</taxon>
        <taxon>Pseudomonadati</taxon>
        <taxon>Bacteroidota</taxon>
        <taxon>Flavobacteriia</taxon>
        <taxon>Flavobacteriales</taxon>
        <taxon>Weeksellaceae</taxon>
        <taxon>Chryseobacterium group</taxon>
        <taxon>Chryseobacterium</taxon>
    </lineage>
</organism>
<accession>A0ABT3HNI0</accession>